<dbReference type="Proteomes" id="UP000635142">
    <property type="component" value="Unassembled WGS sequence"/>
</dbReference>
<protein>
    <submittedName>
        <fullName evidence="2">Uncharacterized protein</fullName>
    </submittedName>
</protein>
<feature type="transmembrane region" description="Helical" evidence="1">
    <location>
        <begin position="109"/>
        <end position="131"/>
    </location>
</feature>
<evidence type="ECO:0000313" key="3">
    <source>
        <dbReference type="Proteomes" id="UP000635142"/>
    </source>
</evidence>
<evidence type="ECO:0000256" key="1">
    <source>
        <dbReference type="SAM" id="Phobius"/>
    </source>
</evidence>
<feature type="transmembrane region" description="Helical" evidence="1">
    <location>
        <begin position="17"/>
        <end position="34"/>
    </location>
</feature>
<comment type="caution">
    <text evidence="2">The sequence shown here is derived from an EMBL/GenBank/DDBJ whole genome shotgun (WGS) entry which is preliminary data.</text>
</comment>
<organism evidence="2 3">
    <name type="scientific">Sulfitobacter aestuariivivens</name>
    <dbReference type="NCBI Taxonomy" id="2766981"/>
    <lineage>
        <taxon>Bacteria</taxon>
        <taxon>Pseudomonadati</taxon>
        <taxon>Pseudomonadota</taxon>
        <taxon>Alphaproteobacteria</taxon>
        <taxon>Rhodobacterales</taxon>
        <taxon>Roseobacteraceae</taxon>
        <taxon>Sulfitobacter</taxon>
    </lineage>
</organism>
<sequence>MPTQTPALHRLTAHRRTVVICLHWSAVMLILTMVKGGISAPWVLSIFVAVIALWSAITVTCGLLGRPGPKLSAPMRRAYPWIHRLLHLLLGLTAGAIALRLIGHPLAWLDAWILLLVTLCAGTFHAMFHFWRHTALYDGALRLITPRFMHKWL</sequence>
<gene>
    <name evidence="2" type="ORF">H9Q16_01750</name>
</gene>
<reference evidence="2" key="1">
    <citation type="submission" date="2020-08" db="EMBL/GenBank/DDBJ databases">
        <title>Sulfitobacter aestuariivivens sp. nov., isolated from a tidal flat.</title>
        <authorList>
            <person name="Park S."/>
            <person name="Yoon J.-H."/>
        </authorList>
    </citation>
    <scope>NUCLEOTIDE SEQUENCE</scope>
    <source>
        <strain evidence="2">TSTF-M16</strain>
    </source>
</reference>
<name>A0A927D1I5_9RHOB</name>
<feature type="transmembrane region" description="Helical" evidence="1">
    <location>
        <begin position="85"/>
        <end position="103"/>
    </location>
</feature>
<keyword evidence="1" id="KW-1133">Transmembrane helix</keyword>
<feature type="transmembrane region" description="Helical" evidence="1">
    <location>
        <begin position="40"/>
        <end position="64"/>
    </location>
</feature>
<dbReference type="AlphaFoldDB" id="A0A927D1I5"/>
<keyword evidence="1" id="KW-0812">Transmembrane</keyword>
<dbReference type="EMBL" id="JACTAG010000001">
    <property type="protein sequence ID" value="MBD3662638.1"/>
    <property type="molecule type" value="Genomic_DNA"/>
</dbReference>
<dbReference type="RefSeq" id="WP_191073655.1">
    <property type="nucleotide sequence ID" value="NZ_JACTAG010000001.1"/>
</dbReference>
<keyword evidence="1" id="KW-0472">Membrane</keyword>
<proteinExistence type="predicted"/>
<evidence type="ECO:0000313" key="2">
    <source>
        <dbReference type="EMBL" id="MBD3662638.1"/>
    </source>
</evidence>
<keyword evidence="3" id="KW-1185">Reference proteome</keyword>
<accession>A0A927D1I5</accession>